<dbReference type="EMBL" id="JAGIOO010000001">
    <property type="protein sequence ID" value="MBP2471887.1"/>
    <property type="molecule type" value="Genomic_DNA"/>
</dbReference>
<accession>A0ABS5A6N5</accession>
<dbReference type="InterPro" id="IPR049052">
    <property type="entry name" value="nSTAND1"/>
</dbReference>
<dbReference type="Gene3D" id="3.40.50.300">
    <property type="entry name" value="P-loop containing nucleotide triphosphate hydrolases"/>
    <property type="match status" value="1"/>
</dbReference>
<keyword evidence="2" id="KW-0812">Transmembrane</keyword>
<keyword evidence="4" id="KW-0067">ATP-binding</keyword>
<protein>
    <submittedName>
        <fullName evidence="4">Energy-coupling factor transporter ATP-binding protein EcfA2</fullName>
    </submittedName>
</protein>
<feature type="domain" description="HTH cro/C1-type" evidence="3">
    <location>
        <begin position="21"/>
        <end position="77"/>
    </location>
</feature>
<sequence length="582" mass="62436">MARAERPLVAGDTALVEFAAGLRKLREEAGRPSYRELSARAHYSVGALSDAASGRRLPSLPVTLAYVGACGGNSADWSRRWHELAADQATAAPEPETAAEPGDRGPYPGAAAFGEADTEHFAGRAELVGELAAVLRQQRFVALVGASGAGKTSVLRAGLAPRFPGTVLVLTPRTRPVEVLAAALAALVHVPASTQLAAMRADPASLHLTVLQALWDQAGDRELLLVVDQFEELYTRCADEAERRCFLRLLRTAVEAPDSRTRVVLGLRAGDLRRCAEEPELAEVLRHGQVRVRPMTAEDLHLAVTEPAARAGCRVETALVSALVAECLGRPGELTVLAGALGEIWRRRRGITLTLAGHRAVGGIGQVLGRAAETAFLGLDTSGQHWARQLLTRMVAVGECGGHRPERLPGTELDLTRPGPAQALAHLVRHRVVTVDERGAQLVHEALVESWPRLRGWLAEDREALRLRAALTRAAGEWEAVNREPSALYRGTRLALALRLLHEGNVELSERERVFLVRGQAAEQQARLAASRRFRLLLVLLVLLVAAAVAVVLVVTRPGHAARTGGVVPCSADVVQTRPPGN</sequence>
<proteinExistence type="predicted"/>
<evidence type="ECO:0000259" key="3">
    <source>
        <dbReference type="SMART" id="SM00530"/>
    </source>
</evidence>
<evidence type="ECO:0000313" key="4">
    <source>
        <dbReference type="EMBL" id="MBP2471887.1"/>
    </source>
</evidence>
<dbReference type="InterPro" id="IPR027417">
    <property type="entry name" value="P-loop_NTPase"/>
</dbReference>
<dbReference type="CDD" id="cd00093">
    <property type="entry name" value="HTH_XRE"/>
    <property type="match status" value="1"/>
</dbReference>
<dbReference type="Pfam" id="PF20703">
    <property type="entry name" value="nSTAND1"/>
    <property type="match status" value="1"/>
</dbReference>
<dbReference type="PANTHER" id="PTHR47691">
    <property type="entry name" value="REGULATOR-RELATED"/>
    <property type="match status" value="1"/>
</dbReference>
<dbReference type="SMART" id="SM00530">
    <property type="entry name" value="HTH_XRE"/>
    <property type="match status" value="1"/>
</dbReference>
<keyword evidence="4" id="KW-0547">Nucleotide-binding</keyword>
<dbReference type="Proteomes" id="UP001519363">
    <property type="component" value="Unassembled WGS sequence"/>
</dbReference>
<evidence type="ECO:0000256" key="2">
    <source>
        <dbReference type="SAM" id="Phobius"/>
    </source>
</evidence>
<feature type="region of interest" description="Disordered" evidence="1">
    <location>
        <begin position="87"/>
        <end position="106"/>
    </location>
</feature>
<dbReference type="PANTHER" id="PTHR47691:SF3">
    <property type="entry name" value="HTH-TYPE TRANSCRIPTIONAL REGULATOR RV0890C-RELATED"/>
    <property type="match status" value="1"/>
</dbReference>
<evidence type="ECO:0000313" key="5">
    <source>
        <dbReference type="Proteomes" id="UP001519363"/>
    </source>
</evidence>
<feature type="compositionally biased region" description="Low complexity" evidence="1">
    <location>
        <begin position="89"/>
        <end position="100"/>
    </location>
</feature>
<gene>
    <name evidence="4" type="ORF">JOF53_000759</name>
</gene>
<dbReference type="RefSeq" id="WP_143342854.1">
    <property type="nucleotide sequence ID" value="NZ_JAGIOO010000001.1"/>
</dbReference>
<evidence type="ECO:0000256" key="1">
    <source>
        <dbReference type="SAM" id="MobiDB-lite"/>
    </source>
</evidence>
<comment type="caution">
    <text evidence="4">The sequence shown here is derived from an EMBL/GenBank/DDBJ whole genome shotgun (WGS) entry which is preliminary data.</text>
</comment>
<reference evidence="4 5" key="1">
    <citation type="submission" date="2021-03" db="EMBL/GenBank/DDBJ databases">
        <title>Sequencing the genomes of 1000 actinobacteria strains.</title>
        <authorList>
            <person name="Klenk H.-P."/>
        </authorList>
    </citation>
    <scope>NUCLEOTIDE SEQUENCE [LARGE SCALE GENOMIC DNA]</scope>
    <source>
        <strain evidence="4 5">DSM 44580</strain>
    </source>
</reference>
<keyword evidence="2" id="KW-0472">Membrane</keyword>
<dbReference type="SUPFAM" id="SSF52540">
    <property type="entry name" value="P-loop containing nucleoside triphosphate hydrolases"/>
    <property type="match status" value="1"/>
</dbReference>
<feature type="transmembrane region" description="Helical" evidence="2">
    <location>
        <begin position="534"/>
        <end position="555"/>
    </location>
</feature>
<dbReference type="GO" id="GO:0005524">
    <property type="term" value="F:ATP binding"/>
    <property type="evidence" value="ECO:0007669"/>
    <property type="project" value="UniProtKB-KW"/>
</dbReference>
<dbReference type="InterPro" id="IPR001387">
    <property type="entry name" value="Cro/C1-type_HTH"/>
</dbReference>
<keyword evidence="2" id="KW-1133">Transmembrane helix</keyword>
<name>A0ABS5A6N5_9PSEU</name>
<keyword evidence="5" id="KW-1185">Reference proteome</keyword>
<organism evidence="4 5">
    <name type="scientific">Crossiella equi</name>
    <dbReference type="NCBI Taxonomy" id="130796"/>
    <lineage>
        <taxon>Bacteria</taxon>
        <taxon>Bacillati</taxon>
        <taxon>Actinomycetota</taxon>
        <taxon>Actinomycetes</taxon>
        <taxon>Pseudonocardiales</taxon>
        <taxon>Pseudonocardiaceae</taxon>
        <taxon>Crossiella</taxon>
    </lineage>
</organism>